<protein>
    <submittedName>
        <fullName evidence="1">Uncharacterized protein</fullName>
    </submittedName>
</protein>
<accession>A0ABS8W754</accession>
<reference evidence="1 2" key="1">
    <citation type="journal article" date="2022" name="Environ. Microbiol. Rep.">
        <title>Eco-phylogenetic analyses reveal divergent evolution of vitamin B12 metabolism in the marine bacterial family 'Psychromonadaceae'.</title>
        <authorList>
            <person name="Jin X."/>
            <person name="Yang Y."/>
            <person name="Cao H."/>
            <person name="Gao B."/>
            <person name="Zhao Z."/>
        </authorList>
    </citation>
    <scope>NUCLEOTIDE SEQUENCE [LARGE SCALE GENOMIC DNA]</scope>
    <source>
        <strain evidence="1 2">MKS20</strain>
    </source>
</reference>
<comment type="caution">
    <text evidence="1">The sequence shown here is derived from an EMBL/GenBank/DDBJ whole genome shotgun (WGS) entry which is preliminary data.</text>
</comment>
<dbReference type="Proteomes" id="UP001201273">
    <property type="component" value="Unassembled WGS sequence"/>
</dbReference>
<evidence type="ECO:0000313" key="1">
    <source>
        <dbReference type="EMBL" id="MCE2594388.1"/>
    </source>
</evidence>
<proteinExistence type="predicted"/>
<dbReference type="RefSeq" id="WP_233051929.1">
    <property type="nucleotide sequence ID" value="NZ_JAIMJA010000005.1"/>
</dbReference>
<organism evidence="1 2">
    <name type="scientific">Motilimonas cestriensis</name>
    <dbReference type="NCBI Taxonomy" id="2742685"/>
    <lineage>
        <taxon>Bacteria</taxon>
        <taxon>Pseudomonadati</taxon>
        <taxon>Pseudomonadota</taxon>
        <taxon>Gammaproteobacteria</taxon>
        <taxon>Alteromonadales</taxon>
        <taxon>Alteromonadales genera incertae sedis</taxon>
        <taxon>Motilimonas</taxon>
    </lineage>
</organism>
<sequence>MPEDGVLVVKRLALKQEEAEIQFERDRHIEEVLAGVQSANEKHNGNLEVQEIEVVPNDYPQRGQVMSAAFKIAEHVLTKNIYQAQAVGTPFRSFVATSRPQLRALVGKESHEPSHTL</sequence>
<dbReference type="EMBL" id="JAIMJA010000005">
    <property type="protein sequence ID" value="MCE2594388.1"/>
    <property type="molecule type" value="Genomic_DNA"/>
</dbReference>
<keyword evidence="2" id="KW-1185">Reference proteome</keyword>
<gene>
    <name evidence="1" type="ORF">K6Y31_06130</name>
</gene>
<evidence type="ECO:0000313" key="2">
    <source>
        <dbReference type="Proteomes" id="UP001201273"/>
    </source>
</evidence>
<name>A0ABS8W754_9GAMM</name>